<accession>A0A101HGS8</accession>
<protein>
    <submittedName>
        <fullName evidence="1">Seg</fullName>
    </submittedName>
</protein>
<dbReference type="EMBL" id="LGGO01000151">
    <property type="protein sequence ID" value="KUK76439.1"/>
    <property type="molecule type" value="Genomic_DNA"/>
</dbReference>
<comment type="caution">
    <text evidence="1">The sequence shown here is derived from an EMBL/GenBank/DDBJ whole genome shotgun (WGS) entry which is preliminary data.</text>
</comment>
<dbReference type="Proteomes" id="UP000053904">
    <property type="component" value="Unassembled WGS sequence"/>
</dbReference>
<evidence type="ECO:0000313" key="1">
    <source>
        <dbReference type="EMBL" id="KUK76439.1"/>
    </source>
</evidence>
<sequence>MDKLPSLEKKAYLAIVVKDNALWAHLAYVDYSDGVQYILSDYTDISHLRRRLDDYLFMENFWREYFSLLEKNLGWQMFKSLDKDLNRLIPFKDENYGLSGIKVLVDDDQDFLTNIFQSLSQFSHDITVRVMDTPHMRKLVGKFSESMGYKTLIYMDLDINSFEIYKVDRGTDEKKSDNKVPSGYRYSEISQQWGSEIGLIDSIKDRRLGAFLASDIDKANLQNNWANLILHPVDVLQDNNLKDILRSFTTVQLLSLLTDHKDKLAGLGESSTAIVIGGKIPKLLGKKTTLLSIIDGLELYGNFDVIWDSNSEILAYGISASEGVKSSDIVIGKNEIISGITKVTIPELKSKKAINKVIFSGSIKSQDFDTEKIIILGDTFELIDIRNEQNKVICEGEFENNVYIPSLTSQRISFVSSPKGIKYDKLLIDSRLRPIIYGTDRYKNKLKINKWLNAD</sequence>
<reference evidence="2" key="1">
    <citation type="journal article" date="2015" name="MBio">
        <title>Genome-Resolved Metagenomic Analysis Reveals Roles for Candidate Phyla and Other Microbial Community Members in Biogeochemical Transformations in Oil Reservoirs.</title>
        <authorList>
            <person name="Hu P."/>
            <person name="Tom L."/>
            <person name="Singh A."/>
            <person name="Thomas B.C."/>
            <person name="Baker B.J."/>
            <person name="Piceno Y.M."/>
            <person name="Andersen G.L."/>
            <person name="Banfield J.F."/>
        </authorList>
    </citation>
    <scope>NUCLEOTIDE SEQUENCE [LARGE SCALE GENOMIC DNA]</scope>
</reference>
<evidence type="ECO:0000313" key="2">
    <source>
        <dbReference type="Proteomes" id="UP000053904"/>
    </source>
</evidence>
<dbReference type="AlphaFoldDB" id="A0A101HGS8"/>
<name>A0A101HGS8_9BACT</name>
<gene>
    <name evidence="1" type="ORF">XD93_0915</name>
</gene>
<organism evidence="1 2">
    <name type="scientific">candidate division WS6 bacterium 34_10</name>
    <dbReference type="NCBI Taxonomy" id="1641389"/>
    <lineage>
        <taxon>Bacteria</taxon>
        <taxon>Candidatus Dojkabacteria</taxon>
    </lineage>
</organism>
<proteinExistence type="predicted"/>